<proteinExistence type="predicted"/>
<sequence>MKWATRVNRLKKHVAMTDEKPLVVGVVFPAKKIARLQEVLDVNKDGVKFLLIDLEAAAPRGNSVSVSDLKAAAQRLTARYGPLDALLHKMAHDMVFAGLGDQDAANRVKIMQELERQNPSMRVVDPLDNVRLLTSRYEACQKLQEIEQTTDQTHKFKLPHSYIVENPEQFQKLLTEVDTGRVRLPLICKSVEACGTDRSHMMSVITKRDHLVNVEYPALYQEYVNHSSRLYKGYVLGDIIKVAERRSLPNLEAGNAQLVHFNTQESYPTSKDFHPHADDGILRDETVSRWTQEEIFAAVCAIGERLRKELKLTLFGFDVIVAKDDSQDLYVIDVNYFPSYRELDDLRVILTKHLKQQCGRQT</sequence>
<reference evidence="1 2" key="1">
    <citation type="journal article" date="2022" name="bioRxiv">
        <title>The genome of the oomycete Peronosclerospora sorghi, a cosmopolitan pathogen of maize and sorghum, is inflated with dispersed pseudogenes.</title>
        <authorList>
            <person name="Fletcher K."/>
            <person name="Martin F."/>
            <person name="Isakeit T."/>
            <person name="Cavanaugh K."/>
            <person name="Magill C."/>
            <person name="Michelmore R."/>
        </authorList>
    </citation>
    <scope>NUCLEOTIDE SEQUENCE [LARGE SCALE GENOMIC DNA]</scope>
    <source>
        <strain evidence="1">P6</strain>
    </source>
</reference>
<dbReference type="EMBL" id="CM047580">
    <property type="protein sequence ID" value="KAI9922365.1"/>
    <property type="molecule type" value="Genomic_DNA"/>
</dbReference>
<evidence type="ECO:0000313" key="2">
    <source>
        <dbReference type="Proteomes" id="UP001163321"/>
    </source>
</evidence>
<dbReference type="Proteomes" id="UP001163321">
    <property type="component" value="Chromosome 1"/>
</dbReference>
<name>A0ACC0WUI5_9STRA</name>
<accession>A0ACC0WUI5</accession>
<evidence type="ECO:0000313" key="1">
    <source>
        <dbReference type="EMBL" id="KAI9922365.1"/>
    </source>
</evidence>
<protein>
    <submittedName>
        <fullName evidence="1">Uncharacterized protein</fullName>
    </submittedName>
</protein>
<keyword evidence="2" id="KW-1185">Reference proteome</keyword>
<comment type="caution">
    <text evidence="1">The sequence shown here is derived from an EMBL/GenBank/DDBJ whole genome shotgun (WGS) entry which is preliminary data.</text>
</comment>
<gene>
    <name evidence="1" type="ORF">PsorP6_001231</name>
</gene>
<organism evidence="1 2">
    <name type="scientific">Peronosclerospora sorghi</name>
    <dbReference type="NCBI Taxonomy" id="230839"/>
    <lineage>
        <taxon>Eukaryota</taxon>
        <taxon>Sar</taxon>
        <taxon>Stramenopiles</taxon>
        <taxon>Oomycota</taxon>
        <taxon>Peronosporomycetes</taxon>
        <taxon>Peronosporales</taxon>
        <taxon>Peronosporaceae</taxon>
        <taxon>Peronosclerospora</taxon>
    </lineage>
</organism>